<dbReference type="EMBL" id="CP047593">
    <property type="protein sequence ID" value="QHI68592.1"/>
    <property type="molecule type" value="Genomic_DNA"/>
</dbReference>
<gene>
    <name evidence="1" type="ORF">GT409_03715</name>
</gene>
<evidence type="ECO:0000313" key="1">
    <source>
        <dbReference type="EMBL" id="QHI68592.1"/>
    </source>
</evidence>
<keyword evidence="2" id="KW-1185">Reference proteome</keyword>
<organism evidence="1 2">
    <name type="scientific">Tichowtungia aerotolerans</name>
    <dbReference type="NCBI Taxonomy" id="2697043"/>
    <lineage>
        <taxon>Bacteria</taxon>
        <taxon>Pseudomonadati</taxon>
        <taxon>Kiritimatiellota</taxon>
        <taxon>Tichowtungiia</taxon>
        <taxon>Tichowtungiales</taxon>
        <taxon>Tichowtungiaceae</taxon>
        <taxon>Tichowtungia</taxon>
    </lineage>
</organism>
<evidence type="ECO:0000313" key="2">
    <source>
        <dbReference type="Proteomes" id="UP000464954"/>
    </source>
</evidence>
<proteinExistence type="predicted"/>
<dbReference type="RefSeq" id="WP_160627061.1">
    <property type="nucleotide sequence ID" value="NZ_CP047593.1"/>
</dbReference>
<reference evidence="1 2" key="1">
    <citation type="submission" date="2020-01" db="EMBL/GenBank/DDBJ databases">
        <title>Ponticoccus aerotolerans gen. nov., sp. nov., an anaerobic bacterium and proposal of Ponticoccusceae fam. nov., Ponticoccusles ord. nov. and Ponticoccuse classis nov. in the phylum Kiritimatiellaeota.</title>
        <authorList>
            <person name="Zhou L.Y."/>
            <person name="Du Z.J."/>
        </authorList>
    </citation>
    <scope>NUCLEOTIDE SEQUENCE [LARGE SCALE GENOMIC DNA]</scope>
    <source>
        <strain evidence="1 2">S-5007</strain>
    </source>
</reference>
<name>A0A6P1M3B1_9BACT</name>
<accession>A0A6P1M3B1</accession>
<protein>
    <submittedName>
        <fullName evidence="1">Uncharacterized protein</fullName>
    </submittedName>
</protein>
<dbReference type="AlphaFoldDB" id="A0A6P1M3B1"/>
<dbReference type="KEGG" id="taer:GT409_03715"/>
<sequence>MKLSREQKGQLLAWHKDQNVSAQYGQTIEFFKKIQLLRTRKQQKLITKNIRNLSLALKAIGLDEQLALTEAASFSPEGKRKSLSDPRRAPREIIFPPHHEMILGLKRLCARYEGMHKAILSNKQPSPYKELAYKIACYIFRELKIVPSTTPDKGAFDKLLRIVVPDPDGKESDLRAIRNAAVDSWKVTHEHCPELFAGD</sequence>
<dbReference type="Proteomes" id="UP000464954">
    <property type="component" value="Chromosome"/>
</dbReference>